<keyword evidence="1 6" id="KW-0479">Metal-binding</keyword>
<keyword evidence="5 6" id="KW-0411">Iron-sulfur</keyword>
<dbReference type="Gene3D" id="3.30.300.130">
    <property type="entry name" value="Fe-S cluster assembly (FSCA)"/>
    <property type="match status" value="1"/>
</dbReference>
<keyword evidence="6" id="KW-0378">Hydrolase</keyword>
<dbReference type="InterPro" id="IPR034904">
    <property type="entry name" value="FSCA_dom_sf"/>
</dbReference>
<dbReference type="AlphaFoldDB" id="A0A2M8P340"/>
<evidence type="ECO:0000313" key="9">
    <source>
        <dbReference type="Proteomes" id="UP000228921"/>
    </source>
</evidence>
<dbReference type="FunFam" id="3.40.50.300:FF:001119">
    <property type="entry name" value="Iron-sulfur cluster carrier protein"/>
    <property type="match status" value="1"/>
</dbReference>
<dbReference type="CDD" id="cd02037">
    <property type="entry name" value="Mrp_NBP35"/>
    <property type="match status" value="1"/>
</dbReference>
<protein>
    <recommendedName>
        <fullName evidence="6">Iron-sulfur cluster carrier protein</fullName>
    </recommendedName>
</protein>
<comment type="similarity">
    <text evidence="6">Belongs to the Mrp/NBP35 ATP-binding proteins family.</text>
</comment>
<dbReference type="PANTHER" id="PTHR42961:SF2">
    <property type="entry name" value="IRON-SULFUR PROTEIN NUBPL"/>
    <property type="match status" value="1"/>
</dbReference>
<dbReference type="HAMAP" id="MF_02040">
    <property type="entry name" value="Mrp_NBP35"/>
    <property type="match status" value="1"/>
</dbReference>
<organism evidence="8 9">
    <name type="scientific">Candidatus Thermofonsia Clade 1 bacterium</name>
    <dbReference type="NCBI Taxonomy" id="2364210"/>
    <lineage>
        <taxon>Bacteria</taxon>
        <taxon>Bacillati</taxon>
        <taxon>Chloroflexota</taxon>
        <taxon>Candidatus Thermofontia</taxon>
        <taxon>Candidatus Thermofonsia Clade 1</taxon>
    </lineage>
</organism>
<dbReference type="SUPFAM" id="SSF117916">
    <property type="entry name" value="Fe-S cluster assembly (FSCA) domain-like"/>
    <property type="match status" value="1"/>
</dbReference>
<evidence type="ECO:0000256" key="4">
    <source>
        <dbReference type="ARBA" id="ARBA00023004"/>
    </source>
</evidence>
<dbReference type="Gene3D" id="3.40.50.300">
    <property type="entry name" value="P-loop containing nucleotide triphosphate hydrolases"/>
    <property type="match status" value="1"/>
</dbReference>
<comment type="subunit">
    <text evidence="6">Homodimer.</text>
</comment>
<comment type="function">
    <text evidence="6">Binds and transfers iron-sulfur (Fe-S) clusters to target apoproteins. Can hydrolyze ATP.</text>
</comment>
<dbReference type="InterPro" id="IPR033756">
    <property type="entry name" value="YlxH/NBP35"/>
</dbReference>
<dbReference type="InterPro" id="IPR002744">
    <property type="entry name" value="MIP18-like"/>
</dbReference>
<comment type="caution">
    <text evidence="8">The sequence shown here is derived from an EMBL/GenBank/DDBJ whole genome shotgun (WGS) entry which is preliminary data.</text>
</comment>
<evidence type="ECO:0000256" key="2">
    <source>
        <dbReference type="ARBA" id="ARBA00022741"/>
    </source>
</evidence>
<sequence length="351" mass="37551">MSEQLHSAVMKALSTVIEPELHKDIVTLNMVRDLRIEDGVAHFTIMLTTPACPLKDVMYKAAEAAVLKVEGIRAIQVKWDAEVPTDKRVHGRISMPIRNVIAVGSGKGGVGKTTISVNLAISLAKEGARVGLMDADILTPNVPIMLGLTSGRPAVQNGKIVPFEVFGVKTISMGFLIDPDKAMVWRGPMLNSAIRQFFNDVNWGDNIDYMIVDLPPGTGDAPLSLAQAVPLTGAVIVSQPQPVAVGDALRSISMFEQLNVPIIGIVENMTGELFGEGGGEQLAQQRNVPFLGRIPLDAEVRKGGDLGRPIVVSAPESATAQAFRRLARDVAARVSVIQLQSSDFIPLDIIG</sequence>
<dbReference type="SUPFAM" id="SSF52540">
    <property type="entry name" value="P-loop containing nucleoside triphosphate hydrolases"/>
    <property type="match status" value="1"/>
</dbReference>
<evidence type="ECO:0000256" key="1">
    <source>
        <dbReference type="ARBA" id="ARBA00022723"/>
    </source>
</evidence>
<dbReference type="EMBL" id="PGTK01000002">
    <property type="protein sequence ID" value="PJF31960.1"/>
    <property type="molecule type" value="Genomic_DNA"/>
</dbReference>
<dbReference type="InterPro" id="IPR027417">
    <property type="entry name" value="P-loop_NTPase"/>
</dbReference>
<feature type="domain" description="MIP18 family-like" evidence="7">
    <location>
        <begin position="7"/>
        <end position="78"/>
    </location>
</feature>
<evidence type="ECO:0000313" key="8">
    <source>
        <dbReference type="EMBL" id="PJF31960.1"/>
    </source>
</evidence>
<dbReference type="GO" id="GO:0140663">
    <property type="term" value="F:ATP-dependent FeS chaperone activity"/>
    <property type="evidence" value="ECO:0007669"/>
    <property type="project" value="InterPro"/>
</dbReference>
<dbReference type="GO" id="GO:0005524">
    <property type="term" value="F:ATP binding"/>
    <property type="evidence" value="ECO:0007669"/>
    <property type="project" value="UniProtKB-UniRule"/>
</dbReference>
<dbReference type="Pfam" id="PF01883">
    <property type="entry name" value="FeS_assembly_P"/>
    <property type="match status" value="1"/>
</dbReference>
<dbReference type="GO" id="GO:0016887">
    <property type="term" value="F:ATP hydrolysis activity"/>
    <property type="evidence" value="ECO:0007669"/>
    <property type="project" value="UniProtKB-UniRule"/>
</dbReference>
<dbReference type="GO" id="GO:0046872">
    <property type="term" value="F:metal ion binding"/>
    <property type="evidence" value="ECO:0007669"/>
    <property type="project" value="UniProtKB-KW"/>
</dbReference>
<name>A0A2M8P340_9CHLR</name>
<dbReference type="InterPro" id="IPR019591">
    <property type="entry name" value="Mrp/NBP35_ATP-bd"/>
</dbReference>
<reference evidence="8 9" key="1">
    <citation type="submission" date="2017-11" db="EMBL/GenBank/DDBJ databases">
        <title>Evolution of Phototrophy in the Chloroflexi Phylum Driven by Horizontal Gene Transfer.</title>
        <authorList>
            <person name="Ward L.M."/>
            <person name="Hemp J."/>
            <person name="Shih P.M."/>
            <person name="Mcglynn S.E."/>
            <person name="Fischer W."/>
        </authorList>
    </citation>
    <scope>NUCLEOTIDE SEQUENCE [LARGE SCALE GENOMIC DNA]</scope>
    <source>
        <strain evidence="8">CP2_2F</strain>
    </source>
</reference>
<keyword evidence="2 6" id="KW-0547">Nucleotide-binding</keyword>
<accession>A0A2M8P340</accession>
<proteinExistence type="inferred from homology"/>
<gene>
    <name evidence="8" type="ORF">CUN51_03190</name>
</gene>
<dbReference type="GO" id="GO:0016226">
    <property type="term" value="P:iron-sulfur cluster assembly"/>
    <property type="evidence" value="ECO:0007669"/>
    <property type="project" value="InterPro"/>
</dbReference>
<feature type="binding site" evidence="6">
    <location>
        <begin position="106"/>
        <end position="113"/>
    </location>
    <ligand>
        <name>ATP</name>
        <dbReference type="ChEBI" id="CHEBI:30616"/>
    </ligand>
</feature>
<evidence type="ECO:0000259" key="7">
    <source>
        <dbReference type="Pfam" id="PF01883"/>
    </source>
</evidence>
<keyword evidence="3 6" id="KW-0067">ATP-binding</keyword>
<keyword evidence="4 6" id="KW-0408">Iron</keyword>
<dbReference type="Proteomes" id="UP000228921">
    <property type="component" value="Unassembled WGS sequence"/>
</dbReference>
<dbReference type="PANTHER" id="PTHR42961">
    <property type="entry name" value="IRON-SULFUR PROTEIN NUBPL"/>
    <property type="match status" value="1"/>
</dbReference>
<evidence type="ECO:0000256" key="6">
    <source>
        <dbReference type="HAMAP-Rule" id="MF_02040"/>
    </source>
</evidence>
<evidence type="ECO:0000256" key="5">
    <source>
        <dbReference type="ARBA" id="ARBA00023014"/>
    </source>
</evidence>
<dbReference type="InterPro" id="IPR044304">
    <property type="entry name" value="NUBPL-like"/>
</dbReference>
<evidence type="ECO:0000256" key="3">
    <source>
        <dbReference type="ARBA" id="ARBA00022840"/>
    </source>
</evidence>
<dbReference type="Pfam" id="PF10609">
    <property type="entry name" value="ParA"/>
    <property type="match status" value="1"/>
</dbReference>
<dbReference type="GO" id="GO:0051539">
    <property type="term" value="F:4 iron, 4 sulfur cluster binding"/>
    <property type="evidence" value="ECO:0007669"/>
    <property type="project" value="TreeGrafter"/>
</dbReference>